<organism evidence="4 5">
    <name type="scientific">Rhizodiscina lignyota</name>
    <dbReference type="NCBI Taxonomy" id="1504668"/>
    <lineage>
        <taxon>Eukaryota</taxon>
        <taxon>Fungi</taxon>
        <taxon>Dikarya</taxon>
        <taxon>Ascomycota</taxon>
        <taxon>Pezizomycotina</taxon>
        <taxon>Dothideomycetes</taxon>
        <taxon>Pleosporomycetidae</taxon>
        <taxon>Aulographales</taxon>
        <taxon>Rhizodiscinaceae</taxon>
        <taxon>Rhizodiscina</taxon>
    </lineage>
</organism>
<keyword evidence="5" id="KW-1185">Reference proteome</keyword>
<evidence type="ECO:0000313" key="4">
    <source>
        <dbReference type="EMBL" id="KAF2096164.1"/>
    </source>
</evidence>
<sequence>MILSRLCLLLIAVCRTFALPIEPEWGIFNLDSFRNEIADNFKAFVSPGNELGGLIEEIRCYDLPYGGLGILSHLLTYYSVICIGIGRVPLWPRDLLRHGRVDIFISVIFFLMSGAVSVFAMDKCANRWQFICIGVWKETMSVTTAAVTGHRSYILIREHMKQEKEKERRGRHYRSNRSGRSRRVDQTLDVSNVQVYRSPSHHCKDSWSSKVPSQAPLFWLIPYVLGVIVGMTGLLSIVTQTYESMEAIKQLTLFYGFVLLAYGLLAAGYKLMAPLLRNDQGEENRDGWEVVAVPFVRGLRSISSFFIVLITVFVGVAAIYSDLVLAVIAGNWSGNEDLSDERLMIVWFIAKRLPLLVI</sequence>
<dbReference type="EMBL" id="ML978130">
    <property type="protein sequence ID" value="KAF2096164.1"/>
    <property type="molecule type" value="Genomic_DNA"/>
</dbReference>
<gene>
    <name evidence="4" type="ORF">NA57DRAFT_78934</name>
</gene>
<feature type="transmembrane region" description="Helical" evidence="2">
    <location>
        <begin position="103"/>
        <end position="121"/>
    </location>
</feature>
<feature type="chain" id="PRO_5040513774" evidence="3">
    <location>
        <begin position="19"/>
        <end position="358"/>
    </location>
</feature>
<feature type="signal peptide" evidence="3">
    <location>
        <begin position="1"/>
        <end position="18"/>
    </location>
</feature>
<feature type="transmembrane region" description="Helical" evidence="2">
    <location>
        <begin position="217"/>
        <end position="239"/>
    </location>
</feature>
<reference evidence="4" key="1">
    <citation type="journal article" date="2020" name="Stud. Mycol.">
        <title>101 Dothideomycetes genomes: a test case for predicting lifestyles and emergence of pathogens.</title>
        <authorList>
            <person name="Haridas S."/>
            <person name="Albert R."/>
            <person name="Binder M."/>
            <person name="Bloem J."/>
            <person name="Labutti K."/>
            <person name="Salamov A."/>
            <person name="Andreopoulos B."/>
            <person name="Baker S."/>
            <person name="Barry K."/>
            <person name="Bills G."/>
            <person name="Bluhm B."/>
            <person name="Cannon C."/>
            <person name="Castanera R."/>
            <person name="Culley D."/>
            <person name="Daum C."/>
            <person name="Ezra D."/>
            <person name="Gonzalez J."/>
            <person name="Henrissat B."/>
            <person name="Kuo A."/>
            <person name="Liang C."/>
            <person name="Lipzen A."/>
            <person name="Lutzoni F."/>
            <person name="Magnuson J."/>
            <person name="Mondo S."/>
            <person name="Nolan M."/>
            <person name="Ohm R."/>
            <person name="Pangilinan J."/>
            <person name="Park H.-J."/>
            <person name="Ramirez L."/>
            <person name="Alfaro M."/>
            <person name="Sun H."/>
            <person name="Tritt A."/>
            <person name="Yoshinaga Y."/>
            <person name="Zwiers L.-H."/>
            <person name="Turgeon B."/>
            <person name="Goodwin S."/>
            <person name="Spatafora J."/>
            <person name="Crous P."/>
            <person name="Grigoriev I."/>
        </authorList>
    </citation>
    <scope>NUCLEOTIDE SEQUENCE</scope>
    <source>
        <strain evidence="4">CBS 133067</strain>
    </source>
</reference>
<feature type="transmembrane region" description="Helical" evidence="2">
    <location>
        <begin position="305"/>
        <end position="329"/>
    </location>
</feature>
<dbReference type="Proteomes" id="UP000799772">
    <property type="component" value="Unassembled WGS sequence"/>
</dbReference>
<evidence type="ECO:0000256" key="3">
    <source>
        <dbReference type="SAM" id="SignalP"/>
    </source>
</evidence>
<evidence type="ECO:0000256" key="1">
    <source>
        <dbReference type="SAM" id="MobiDB-lite"/>
    </source>
</evidence>
<keyword evidence="2" id="KW-1133">Transmembrane helix</keyword>
<keyword evidence="2" id="KW-0812">Transmembrane</keyword>
<protein>
    <submittedName>
        <fullName evidence="4">Uncharacterized protein</fullName>
    </submittedName>
</protein>
<dbReference type="OrthoDB" id="2396694at2759"/>
<keyword evidence="3" id="KW-0732">Signal</keyword>
<evidence type="ECO:0000313" key="5">
    <source>
        <dbReference type="Proteomes" id="UP000799772"/>
    </source>
</evidence>
<feature type="transmembrane region" description="Helical" evidence="2">
    <location>
        <begin position="251"/>
        <end position="269"/>
    </location>
</feature>
<evidence type="ECO:0000256" key="2">
    <source>
        <dbReference type="SAM" id="Phobius"/>
    </source>
</evidence>
<name>A0A9P4I8Y2_9PEZI</name>
<dbReference type="AlphaFoldDB" id="A0A9P4I8Y2"/>
<feature type="region of interest" description="Disordered" evidence="1">
    <location>
        <begin position="162"/>
        <end position="183"/>
    </location>
</feature>
<feature type="transmembrane region" description="Helical" evidence="2">
    <location>
        <begin position="70"/>
        <end position="91"/>
    </location>
</feature>
<accession>A0A9P4I8Y2</accession>
<keyword evidence="2" id="KW-0472">Membrane</keyword>
<proteinExistence type="predicted"/>
<feature type="compositionally biased region" description="Basic residues" evidence="1">
    <location>
        <begin position="169"/>
        <end position="181"/>
    </location>
</feature>
<comment type="caution">
    <text evidence="4">The sequence shown here is derived from an EMBL/GenBank/DDBJ whole genome shotgun (WGS) entry which is preliminary data.</text>
</comment>